<comment type="caution">
    <text evidence="5">The sequence shown here is derived from an EMBL/GenBank/DDBJ whole genome shotgun (WGS) entry which is preliminary data.</text>
</comment>
<keyword evidence="2" id="KW-0143">Chaperone</keyword>
<dbReference type="SUPFAM" id="SSF51064">
    <property type="entry name" value="Head domain of nucleotide exchange factor GrpE"/>
    <property type="match status" value="1"/>
</dbReference>
<evidence type="ECO:0000256" key="3">
    <source>
        <dbReference type="RuleBase" id="RU004478"/>
    </source>
</evidence>
<sequence>MLAIVSRSFPSAVAIGCSSRTLSHCIFAKQGRSLLSAVKPCSSLFSFSSPAQDETKQEVKFSLKDGSRYLTSAEFLKKVKEAVGSEVPDEEFIIPRSAFDAVAAEYDALVEERSELKDKYTRALADTENVRKRGQRLIEEAKLFAVQNFCKDLLEVADAIDLAIEATEKEDLEKKSEVKSLLEGVKMTQTVLLKVFEKHGLIKLCPIGEKFDPNLHEAVLQVPKDKTEIKAGHVADVMKIGYCLHGRPIRAPKVSVVAS</sequence>
<gene>
    <name evidence="5" type="ORF">AB6A40_008630</name>
</gene>
<dbReference type="Proteomes" id="UP001608902">
    <property type="component" value="Unassembled WGS sequence"/>
</dbReference>
<evidence type="ECO:0008006" key="7">
    <source>
        <dbReference type="Google" id="ProtNLM"/>
    </source>
</evidence>
<dbReference type="PANTHER" id="PTHR21237:SF23">
    <property type="entry name" value="GRPE PROTEIN HOMOLOG, MITOCHONDRIAL"/>
    <property type="match status" value="1"/>
</dbReference>
<accession>A0ABD6EQ13</accession>
<dbReference type="EMBL" id="JBGFUD010008159">
    <property type="protein sequence ID" value="MFH4981921.1"/>
    <property type="molecule type" value="Genomic_DNA"/>
</dbReference>
<organism evidence="5 6">
    <name type="scientific">Gnathostoma spinigerum</name>
    <dbReference type="NCBI Taxonomy" id="75299"/>
    <lineage>
        <taxon>Eukaryota</taxon>
        <taxon>Metazoa</taxon>
        <taxon>Ecdysozoa</taxon>
        <taxon>Nematoda</taxon>
        <taxon>Chromadorea</taxon>
        <taxon>Rhabditida</taxon>
        <taxon>Spirurina</taxon>
        <taxon>Gnathostomatomorpha</taxon>
        <taxon>Gnathostomatoidea</taxon>
        <taxon>Gnathostomatidae</taxon>
        <taxon>Gnathostoma</taxon>
    </lineage>
</organism>
<evidence type="ECO:0000313" key="5">
    <source>
        <dbReference type="EMBL" id="MFH4981921.1"/>
    </source>
</evidence>
<dbReference type="PRINTS" id="PR00773">
    <property type="entry name" value="GRPEPROTEIN"/>
</dbReference>
<dbReference type="Gene3D" id="2.30.22.10">
    <property type="entry name" value="Head domain of nucleotide exchange factor GrpE"/>
    <property type="match status" value="1"/>
</dbReference>
<dbReference type="Gene3D" id="3.90.20.20">
    <property type="match status" value="1"/>
</dbReference>
<keyword evidence="6" id="KW-1185">Reference proteome</keyword>
<evidence type="ECO:0000256" key="4">
    <source>
        <dbReference type="SAM" id="Coils"/>
    </source>
</evidence>
<dbReference type="SUPFAM" id="SSF58014">
    <property type="entry name" value="Coiled-coil domain of nucleotide exchange factor GrpE"/>
    <property type="match status" value="1"/>
</dbReference>
<keyword evidence="4" id="KW-0175">Coiled coil</keyword>
<dbReference type="Pfam" id="PF01025">
    <property type="entry name" value="GrpE"/>
    <property type="match status" value="1"/>
</dbReference>
<dbReference type="AlphaFoldDB" id="A0ABD6EQ13"/>
<reference evidence="5 6" key="1">
    <citation type="submission" date="2024-08" db="EMBL/GenBank/DDBJ databases">
        <title>Gnathostoma spinigerum genome.</title>
        <authorList>
            <person name="Gonzalez-Bertolin B."/>
            <person name="Monzon S."/>
            <person name="Zaballos A."/>
            <person name="Jimenez P."/>
            <person name="Dekumyoy P."/>
            <person name="Varona S."/>
            <person name="Cuesta I."/>
            <person name="Sumanam S."/>
            <person name="Adisakwattana P."/>
            <person name="Gasser R.B."/>
            <person name="Hernandez-Gonzalez A."/>
            <person name="Young N.D."/>
            <person name="Perteguer M.J."/>
        </authorList>
    </citation>
    <scope>NUCLEOTIDE SEQUENCE [LARGE SCALE GENOMIC DNA]</scope>
    <source>
        <strain evidence="5">AL3</strain>
        <tissue evidence="5">Liver</tissue>
    </source>
</reference>
<protein>
    <recommendedName>
        <fullName evidence="7">GrpE protein homolog</fullName>
    </recommendedName>
</protein>
<name>A0ABD6EQ13_9BILA</name>
<dbReference type="CDD" id="cd00446">
    <property type="entry name" value="GrpE"/>
    <property type="match status" value="1"/>
</dbReference>
<evidence type="ECO:0000313" key="6">
    <source>
        <dbReference type="Proteomes" id="UP001608902"/>
    </source>
</evidence>
<dbReference type="PANTHER" id="PTHR21237">
    <property type="entry name" value="GRPE PROTEIN"/>
    <property type="match status" value="1"/>
</dbReference>
<dbReference type="InterPro" id="IPR009012">
    <property type="entry name" value="GrpE_head"/>
</dbReference>
<feature type="coiled-coil region" evidence="4">
    <location>
        <begin position="99"/>
        <end position="126"/>
    </location>
</feature>
<evidence type="ECO:0000256" key="2">
    <source>
        <dbReference type="ARBA" id="ARBA00023186"/>
    </source>
</evidence>
<dbReference type="InterPro" id="IPR013805">
    <property type="entry name" value="GrpE_CC"/>
</dbReference>
<evidence type="ECO:0000256" key="1">
    <source>
        <dbReference type="ARBA" id="ARBA00009054"/>
    </source>
</evidence>
<comment type="similarity">
    <text evidence="1 3">Belongs to the GrpE family.</text>
</comment>
<dbReference type="HAMAP" id="MF_01151">
    <property type="entry name" value="GrpE"/>
    <property type="match status" value="1"/>
</dbReference>
<proteinExistence type="inferred from homology"/>
<dbReference type="InterPro" id="IPR000740">
    <property type="entry name" value="GrpE"/>
</dbReference>